<dbReference type="GO" id="GO:0016747">
    <property type="term" value="F:acyltransferase activity, transferring groups other than amino-acyl groups"/>
    <property type="evidence" value="ECO:0007669"/>
    <property type="project" value="InterPro"/>
</dbReference>
<evidence type="ECO:0000313" key="3">
    <source>
        <dbReference type="Proteomes" id="UP001138802"/>
    </source>
</evidence>
<evidence type="ECO:0000313" key="2">
    <source>
        <dbReference type="EMBL" id="MBK1645527.1"/>
    </source>
</evidence>
<dbReference type="Gene3D" id="3.40.630.30">
    <property type="match status" value="1"/>
</dbReference>
<organism evidence="2 3">
    <name type="scientific">Thiocapsa imhoffii</name>
    <dbReference type="NCBI Taxonomy" id="382777"/>
    <lineage>
        <taxon>Bacteria</taxon>
        <taxon>Pseudomonadati</taxon>
        <taxon>Pseudomonadota</taxon>
        <taxon>Gammaproteobacteria</taxon>
        <taxon>Chromatiales</taxon>
        <taxon>Chromatiaceae</taxon>
        <taxon>Thiocapsa</taxon>
    </lineage>
</organism>
<reference evidence="2 3" key="1">
    <citation type="journal article" date="2020" name="Microorganisms">
        <title>Osmotic Adaptation and Compatible Solute Biosynthesis of Phototrophic Bacteria as Revealed from Genome Analyses.</title>
        <authorList>
            <person name="Imhoff J.F."/>
            <person name="Rahn T."/>
            <person name="Kunzel S."/>
            <person name="Keller A."/>
            <person name="Neulinger S.C."/>
        </authorList>
    </citation>
    <scope>NUCLEOTIDE SEQUENCE [LARGE SCALE GENOMIC DNA]</scope>
    <source>
        <strain evidence="2 3">DSM 21303</strain>
    </source>
</reference>
<sequence>MSELLITAHTGGLLQEELAELAALRIQVFREYPYLYDGDAEYEASYLETYAKAADAVIVTARDGNRVVGAATGLPLASATPHVVAPFQARGDSLDHLFYYGESVLLAPYRGRGIGRRFLEARERHARSLERFDQVCFCAVERPLDHPRRPANHRTLEGLWAKQGFVKQPQLRTTFSWRDLDEDVETPKPMVFWVKSLA</sequence>
<dbReference type="EMBL" id="NRSD01000013">
    <property type="protein sequence ID" value="MBK1645527.1"/>
    <property type="molecule type" value="Genomic_DNA"/>
</dbReference>
<dbReference type="AlphaFoldDB" id="A0A9X1B964"/>
<dbReference type="Pfam" id="PF00583">
    <property type="entry name" value="Acetyltransf_1"/>
    <property type="match status" value="1"/>
</dbReference>
<feature type="domain" description="N-acetyltransferase" evidence="1">
    <location>
        <begin position="8"/>
        <end position="191"/>
    </location>
</feature>
<gene>
    <name evidence="2" type="ORF">CKO25_12920</name>
</gene>
<comment type="caution">
    <text evidence="2">The sequence shown here is derived from an EMBL/GenBank/DDBJ whole genome shotgun (WGS) entry which is preliminary data.</text>
</comment>
<evidence type="ECO:0000259" key="1">
    <source>
        <dbReference type="PROSITE" id="PS51186"/>
    </source>
</evidence>
<name>A0A9X1B964_9GAMM</name>
<keyword evidence="3" id="KW-1185">Reference proteome</keyword>
<accession>A0A9X1B964</accession>
<dbReference type="PROSITE" id="PS51186">
    <property type="entry name" value="GNAT"/>
    <property type="match status" value="1"/>
</dbReference>
<proteinExistence type="predicted"/>
<dbReference type="Proteomes" id="UP001138802">
    <property type="component" value="Unassembled WGS sequence"/>
</dbReference>
<dbReference type="SUPFAM" id="SSF55729">
    <property type="entry name" value="Acyl-CoA N-acyltransferases (Nat)"/>
    <property type="match status" value="1"/>
</dbReference>
<dbReference type="RefSeq" id="WP_200388341.1">
    <property type="nucleotide sequence ID" value="NZ_NRSD01000013.1"/>
</dbReference>
<dbReference type="CDD" id="cd04301">
    <property type="entry name" value="NAT_SF"/>
    <property type="match status" value="1"/>
</dbReference>
<dbReference type="InterPro" id="IPR000182">
    <property type="entry name" value="GNAT_dom"/>
</dbReference>
<dbReference type="InterPro" id="IPR016181">
    <property type="entry name" value="Acyl_CoA_acyltransferase"/>
</dbReference>
<protein>
    <submittedName>
        <fullName evidence="2">GNAT family N-acetyltransferase</fullName>
    </submittedName>
</protein>